<keyword evidence="4" id="KW-0067">ATP-binding</keyword>
<comment type="caution">
    <text evidence="7">The sequence shown here is derived from an EMBL/GenBank/DDBJ whole genome shotgun (WGS) entry which is preliminary data.</text>
</comment>
<name>A0ABQ8ULC6_9EUKA</name>
<keyword evidence="2 7" id="KW-0436">Ligase</keyword>
<reference evidence="7" key="1">
    <citation type="journal article" date="2022" name="bioRxiv">
        <title>Genomics of Preaxostyla Flagellates Illuminates Evolutionary Transitions and the Path Towards Mitochondrial Loss.</title>
        <authorList>
            <person name="Novak L.V.F."/>
            <person name="Treitli S.C."/>
            <person name="Pyrih J."/>
            <person name="Halakuc P."/>
            <person name="Pipaliya S.V."/>
            <person name="Vacek V."/>
            <person name="Brzon O."/>
            <person name="Soukal P."/>
            <person name="Eme L."/>
            <person name="Dacks J.B."/>
            <person name="Karnkowska A."/>
            <person name="Elias M."/>
            <person name="Hampl V."/>
        </authorList>
    </citation>
    <scope>NUCLEOTIDE SEQUENCE</scope>
    <source>
        <strain evidence="7">RCP-MX</strain>
    </source>
</reference>
<evidence type="ECO:0000313" key="8">
    <source>
        <dbReference type="Proteomes" id="UP001141327"/>
    </source>
</evidence>
<evidence type="ECO:0000256" key="1">
    <source>
        <dbReference type="ARBA" id="ARBA00006820"/>
    </source>
</evidence>
<keyword evidence="3" id="KW-0547">Nucleotide-binding</keyword>
<organism evidence="7 8">
    <name type="scientific">Paratrimastix pyriformis</name>
    <dbReference type="NCBI Taxonomy" id="342808"/>
    <lineage>
        <taxon>Eukaryota</taxon>
        <taxon>Metamonada</taxon>
        <taxon>Preaxostyla</taxon>
        <taxon>Paratrimastigidae</taxon>
        <taxon>Paratrimastix</taxon>
    </lineage>
</organism>
<evidence type="ECO:0000256" key="4">
    <source>
        <dbReference type="ARBA" id="ARBA00022840"/>
    </source>
</evidence>
<evidence type="ECO:0000256" key="5">
    <source>
        <dbReference type="ARBA" id="ARBA00030445"/>
    </source>
</evidence>
<dbReference type="Proteomes" id="UP001141327">
    <property type="component" value="Unassembled WGS sequence"/>
</dbReference>
<dbReference type="PROSITE" id="PS51221">
    <property type="entry name" value="TTL"/>
    <property type="match status" value="1"/>
</dbReference>
<accession>A0ABQ8ULC6</accession>
<dbReference type="PANTHER" id="PTHR12241:SF39">
    <property type="entry name" value="TUBULIN POLYGLUTAMYLASE TTLL9-RELATED"/>
    <property type="match status" value="1"/>
</dbReference>
<sequence>MASKPVAQPPQGAQEGEPPRVIRFRSSLRNTVLDVMRHRGWKETDAEVDWEIFWAEREWIHQCFDHVRLNDVQRVNHFRNHYELTRKDLLIKNLKRMKKQLEREERALEASKFDFFPGTYVLPQEFGMWKEEFKQRQGVTWIMKPIAKSQGKGIFLVNKLSQVTDWKRDHPDPSDSYIIQRYLDNPYLIGGKKFDLRIYCLVTSYSPLTAYLYRSGFGRFSFHRFTMNSRDMGNSYVHLTNVAIQKTAPDYDPNAGCKWDLHHLKMYMISKHGEGPVNELFANIQALIIRSLLAVQKVIINDKHCFELYGYDILIDDHLKPWLLEVNASPSLTADTWMDYELKFALLTDVFDVLDIEGDETKIGGFDLIYRGAPVLHPPTCSATLLGAHNPVARSPPHVIPARYFAHAHGGHAGPP</sequence>
<evidence type="ECO:0000256" key="6">
    <source>
        <dbReference type="SAM" id="Coils"/>
    </source>
</evidence>
<dbReference type="InterPro" id="IPR004344">
    <property type="entry name" value="TTL/TTLL_fam"/>
</dbReference>
<gene>
    <name evidence="7" type="ORF">PAPYR_3710</name>
</gene>
<comment type="similarity">
    <text evidence="1">Belongs to the tubulin--tyrosine ligase family.</text>
</comment>
<dbReference type="PANTHER" id="PTHR12241">
    <property type="entry name" value="TUBULIN POLYGLUTAMYLASE"/>
    <property type="match status" value="1"/>
</dbReference>
<dbReference type="EMBL" id="JAPMOS010000015">
    <property type="protein sequence ID" value="KAJ4460001.1"/>
    <property type="molecule type" value="Genomic_DNA"/>
</dbReference>
<keyword evidence="8" id="KW-1185">Reference proteome</keyword>
<feature type="coiled-coil region" evidence="6">
    <location>
        <begin position="84"/>
        <end position="114"/>
    </location>
</feature>
<evidence type="ECO:0000256" key="2">
    <source>
        <dbReference type="ARBA" id="ARBA00022598"/>
    </source>
</evidence>
<evidence type="ECO:0000256" key="3">
    <source>
        <dbReference type="ARBA" id="ARBA00022741"/>
    </source>
</evidence>
<keyword evidence="6" id="KW-0175">Coiled coil</keyword>
<dbReference type="GO" id="GO:0016874">
    <property type="term" value="F:ligase activity"/>
    <property type="evidence" value="ECO:0007669"/>
    <property type="project" value="UniProtKB-KW"/>
</dbReference>
<evidence type="ECO:0000313" key="7">
    <source>
        <dbReference type="EMBL" id="KAJ4460001.1"/>
    </source>
</evidence>
<protein>
    <recommendedName>
        <fullName evidence="5">Tubulin--tyrosine ligase-like protein 9</fullName>
    </recommendedName>
</protein>
<proteinExistence type="inferred from homology"/>
<dbReference type="Gene3D" id="3.30.470.20">
    <property type="entry name" value="ATP-grasp fold, B domain"/>
    <property type="match status" value="1"/>
</dbReference>
<dbReference type="SUPFAM" id="SSF56059">
    <property type="entry name" value="Glutathione synthetase ATP-binding domain-like"/>
    <property type="match status" value="1"/>
</dbReference>
<dbReference type="Pfam" id="PF03133">
    <property type="entry name" value="TTL"/>
    <property type="match status" value="1"/>
</dbReference>